<evidence type="ECO:0000256" key="7">
    <source>
        <dbReference type="ARBA" id="ARBA00023128"/>
    </source>
</evidence>
<dbReference type="InterPro" id="IPR050926">
    <property type="entry name" value="Aconitase/IPM_isomerase"/>
</dbReference>
<keyword evidence="5 9" id="KW-0408">Iron</keyword>
<keyword evidence="2" id="KW-0004">4Fe-4S</keyword>
<feature type="domain" description="Aconitase A/isopropylmalate dehydratase small subunit swivel" evidence="11">
    <location>
        <begin position="598"/>
        <end position="725"/>
    </location>
</feature>
<evidence type="ECO:0000256" key="6">
    <source>
        <dbReference type="ARBA" id="ARBA00023014"/>
    </source>
</evidence>
<comment type="subcellular location">
    <subcellularLocation>
        <location evidence="1 9">Mitochondrion</location>
    </subcellularLocation>
</comment>
<dbReference type="GO" id="GO:0005739">
    <property type="term" value="C:mitochondrion"/>
    <property type="evidence" value="ECO:0007669"/>
    <property type="project" value="UniProtKB-SubCell"/>
</dbReference>
<dbReference type="InterPro" id="IPR036008">
    <property type="entry name" value="Aconitase_4Fe-4S_dom"/>
</dbReference>
<dbReference type="InterPro" id="IPR015931">
    <property type="entry name" value="Acnase/IPM_dHydase_lsu_aba_1/3"/>
</dbReference>
<dbReference type="GO" id="GO:0051539">
    <property type="term" value="F:4 iron, 4 sulfur cluster binding"/>
    <property type="evidence" value="ECO:0007669"/>
    <property type="project" value="UniProtKB-UniRule"/>
</dbReference>
<dbReference type="NCBIfam" id="NF005558">
    <property type="entry name" value="PRK07229.1"/>
    <property type="match status" value="1"/>
</dbReference>
<keyword evidence="4 9" id="KW-0809">Transit peptide</keyword>
<evidence type="ECO:0000256" key="8">
    <source>
        <dbReference type="ARBA" id="ARBA00023239"/>
    </source>
</evidence>
<keyword evidence="6 9" id="KW-0411">Iron-sulfur</keyword>
<dbReference type="PRINTS" id="PR00415">
    <property type="entry name" value="ACONITASE"/>
</dbReference>
<dbReference type="InterPro" id="IPR001030">
    <property type="entry name" value="Acoase/IPM_deHydtase_lsu_aba"/>
</dbReference>
<evidence type="ECO:0000256" key="9">
    <source>
        <dbReference type="RuleBase" id="RU362107"/>
    </source>
</evidence>
<keyword evidence="7 9" id="KW-0496">Mitochondrion</keyword>
<dbReference type="PANTHER" id="PTHR43160">
    <property type="entry name" value="ACONITATE HYDRATASE B"/>
    <property type="match status" value="1"/>
</dbReference>
<protein>
    <recommendedName>
        <fullName evidence="9">Aconitate hydratase, mitochondrial</fullName>
        <shortName evidence="9">Aconitase</shortName>
        <ecNumber evidence="9">4.2.1.-</ecNumber>
    </recommendedName>
</protein>
<dbReference type="GO" id="GO:0046872">
    <property type="term" value="F:metal ion binding"/>
    <property type="evidence" value="ECO:0007669"/>
    <property type="project" value="UniProtKB-UniRule"/>
</dbReference>
<evidence type="ECO:0000313" key="13">
    <source>
        <dbReference type="Proteomes" id="UP000750522"/>
    </source>
</evidence>
<dbReference type="Gene3D" id="3.40.1060.10">
    <property type="entry name" value="Aconitase, Domain 2"/>
    <property type="match status" value="1"/>
</dbReference>
<dbReference type="GO" id="GO:0003994">
    <property type="term" value="F:aconitate hydratase activity"/>
    <property type="evidence" value="ECO:0007669"/>
    <property type="project" value="InterPro"/>
</dbReference>
<dbReference type="SUPFAM" id="SSF53732">
    <property type="entry name" value="Aconitase iron-sulfur domain"/>
    <property type="match status" value="1"/>
</dbReference>
<dbReference type="Gene3D" id="3.20.19.10">
    <property type="entry name" value="Aconitase, domain 4"/>
    <property type="match status" value="1"/>
</dbReference>
<dbReference type="PROSITE" id="PS00450">
    <property type="entry name" value="ACONITASE_1"/>
    <property type="match status" value="1"/>
</dbReference>
<organism evidence="12 13">
    <name type="scientific">Geotrichum candidum</name>
    <name type="common">Oospora lactis</name>
    <name type="synonym">Dipodascus geotrichum</name>
    <dbReference type="NCBI Taxonomy" id="1173061"/>
    <lineage>
        <taxon>Eukaryota</taxon>
        <taxon>Fungi</taxon>
        <taxon>Dikarya</taxon>
        <taxon>Ascomycota</taxon>
        <taxon>Saccharomycotina</taxon>
        <taxon>Dipodascomycetes</taxon>
        <taxon>Dipodascales</taxon>
        <taxon>Dipodascaceae</taxon>
        <taxon>Geotrichum</taxon>
    </lineage>
</organism>
<gene>
    <name evidence="12" type="ORF">DV451_003273</name>
</gene>
<dbReference type="SUPFAM" id="SSF52016">
    <property type="entry name" value="LeuD/IlvD-like"/>
    <property type="match status" value="1"/>
</dbReference>
<reference evidence="12" key="1">
    <citation type="journal article" date="2020" name="Front. Microbiol.">
        <title>Phenotypic and Genetic Characterization of the Cheese Ripening Yeast Geotrichum candidum.</title>
        <authorList>
            <person name="Perkins V."/>
            <person name="Vignola S."/>
            <person name="Lessard M.H."/>
            <person name="Plante P.L."/>
            <person name="Corbeil J."/>
            <person name="Dugat-Bony E."/>
            <person name="Frenette M."/>
            <person name="Labrie S."/>
        </authorList>
    </citation>
    <scope>NUCLEOTIDE SEQUENCE</scope>
    <source>
        <strain evidence="12">LMA-70</strain>
    </source>
</reference>
<dbReference type="AlphaFoldDB" id="A0A9P5G5S0"/>
<dbReference type="FunFam" id="3.20.19.10:FF:000002">
    <property type="entry name" value="Aconitate hydratase, mitochondrial"/>
    <property type="match status" value="1"/>
</dbReference>
<evidence type="ECO:0000313" key="12">
    <source>
        <dbReference type="EMBL" id="KAF5098722.1"/>
    </source>
</evidence>
<evidence type="ECO:0000256" key="1">
    <source>
        <dbReference type="ARBA" id="ARBA00004173"/>
    </source>
</evidence>
<comment type="cofactor">
    <cofactor evidence="9">
        <name>[4Fe-4S] cluster</name>
        <dbReference type="ChEBI" id="CHEBI:49883"/>
    </cofactor>
    <text evidence="9">Binds 1 [4Fe-4S] cluster per subunit.</text>
</comment>
<dbReference type="Gene3D" id="3.30.499.10">
    <property type="entry name" value="Aconitase, domain 3"/>
    <property type="match status" value="2"/>
</dbReference>
<comment type="similarity">
    <text evidence="9">Belongs to the aconitase/IPM isomerase family.</text>
</comment>
<evidence type="ECO:0000256" key="3">
    <source>
        <dbReference type="ARBA" id="ARBA00022723"/>
    </source>
</evidence>
<dbReference type="PROSITE" id="PS01244">
    <property type="entry name" value="ACONITASE_2"/>
    <property type="match status" value="1"/>
</dbReference>
<dbReference type="NCBIfam" id="TIGR01340">
    <property type="entry name" value="aconitase_mito"/>
    <property type="match status" value="1"/>
</dbReference>
<comment type="caution">
    <text evidence="12">The sequence shown here is derived from an EMBL/GenBank/DDBJ whole genome shotgun (WGS) entry which is preliminary data.</text>
</comment>
<dbReference type="InterPro" id="IPR006248">
    <property type="entry name" value="Aconitase_mito-like"/>
</dbReference>
<keyword evidence="3 9" id="KW-0479">Metal-binding</keyword>
<dbReference type="GO" id="GO:0006099">
    <property type="term" value="P:tricarboxylic acid cycle"/>
    <property type="evidence" value="ECO:0007669"/>
    <property type="project" value="InterPro"/>
</dbReference>
<sequence length="808" mass="87917">MSRMTAVRQFTRSLATSVSLDVPKEFASRTPPYPALINRLGEVKRILNNQPLTLAEKILYSHLVDPAESLTSSSSRDIRGQAYLKLNPDRVAMQDASAQMALLQFMTCGMKSTAVPASIHCDHLIVGQNGADEDLPKSIATNKEVFDFLQSCGKKYGIQFWGPGSGIIHQIVLENFSVPGLMMLGTDSHTPNAGGLGAIAIGVGGADAVDALTGTPWELKAPKILGVKLTGQLSGWSAPKDVITHLAGKLTVRGGTGYIIEYFGEGVPTLSCTGMATICNMGAELGATTSTFPFTQSMKRYLAATHRAPIADVAERVNDTYGFLRADEGAEYDEVVEIDLSTLEPTVNGPFTPDLATPISKFASAAKENEWPQDISAGLIGSCTNSSYQDMTRAASIISEASKSGLKPKIPFFVTPGSEQIRATIERDGLTEVFESAGAKILANACGPCIGQWNRSEESLYKNVENSEDKFPANSILTSFNRNFRARNDGNPNTFNFLTSPEIVTAMIYAGSTNFNPMTDSIKLENGKEFKFSPPPPAIELPLSENGGFTKGTRTEFYPEIDPKPVEDCPVAVSPTSDRLSLLEPFEPFDNKEVETTVLLKVKGKCTTDHISAAGVWLKYKGHLENISNNTLIGAQNEENGQVNVVEDFDGSEHSIPELMIKWKEEHRPWIVLAEHNYGEGSAREHAALSPRFLGGKIVLVKSFARIHETNLKKQGILPLTFANEKDYDRIDSKDKIETVDLLDMLAKDGNNGGELKLRVTKRDGTQFEIITKHTMSKDQVNFYKAGSAINYIGNLRKAEAAARANAE</sequence>
<dbReference type="InterPro" id="IPR015928">
    <property type="entry name" value="Aconitase/3IPM_dehydase_swvl"/>
</dbReference>
<evidence type="ECO:0000259" key="11">
    <source>
        <dbReference type="Pfam" id="PF00694"/>
    </source>
</evidence>
<dbReference type="GO" id="GO:0005829">
    <property type="term" value="C:cytosol"/>
    <property type="evidence" value="ECO:0007669"/>
    <property type="project" value="TreeGrafter"/>
</dbReference>
<accession>A0A9P5G5S0</accession>
<evidence type="ECO:0000256" key="4">
    <source>
        <dbReference type="ARBA" id="ARBA00022946"/>
    </source>
</evidence>
<dbReference type="FunFam" id="3.40.1060.10:FF:000001">
    <property type="entry name" value="Aconitate hydratase, mitochondrial"/>
    <property type="match status" value="1"/>
</dbReference>
<proteinExistence type="inferred from homology"/>
<dbReference type="Pfam" id="PF00330">
    <property type="entry name" value="Aconitase"/>
    <property type="match status" value="1"/>
</dbReference>
<evidence type="ECO:0000256" key="5">
    <source>
        <dbReference type="ARBA" id="ARBA00023004"/>
    </source>
</evidence>
<dbReference type="Proteomes" id="UP000750522">
    <property type="component" value="Unassembled WGS sequence"/>
</dbReference>
<dbReference type="PANTHER" id="PTHR43160:SF2">
    <property type="entry name" value="HOMOCITRATE DEHYDRATASE, MITOCHONDRIAL"/>
    <property type="match status" value="1"/>
</dbReference>
<dbReference type="EMBL" id="QQZK01000069">
    <property type="protein sequence ID" value="KAF5098722.1"/>
    <property type="molecule type" value="Genomic_DNA"/>
</dbReference>
<dbReference type="InterPro" id="IPR015932">
    <property type="entry name" value="Aconitase_dom2"/>
</dbReference>
<dbReference type="InterPro" id="IPR018136">
    <property type="entry name" value="Aconitase_4Fe-4S_BS"/>
</dbReference>
<dbReference type="FunFam" id="3.30.499.10:FF:000004">
    <property type="entry name" value="Aconitate hydratase, mitochondrial"/>
    <property type="match status" value="1"/>
</dbReference>
<dbReference type="EC" id="4.2.1.-" evidence="9"/>
<feature type="domain" description="Aconitase/3-isopropylmalate dehydratase large subunit alpha/beta/alpha" evidence="10">
    <location>
        <begin position="56"/>
        <end position="511"/>
    </location>
</feature>
<reference evidence="12" key="2">
    <citation type="submission" date="2020-01" db="EMBL/GenBank/DDBJ databases">
        <authorList>
            <person name="Perkins V."/>
            <person name="Lessard M.-H."/>
            <person name="Dugat-Bony E."/>
            <person name="Frenette M."/>
            <person name="Labrie S."/>
        </authorList>
    </citation>
    <scope>NUCLEOTIDE SEQUENCE</scope>
    <source>
        <strain evidence="12">LMA-70</strain>
    </source>
</reference>
<evidence type="ECO:0000259" key="10">
    <source>
        <dbReference type="Pfam" id="PF00330"/>
    </source>
</evidence>
<dbReference type="FunFam" id="3.30.499.10:FF:000003">
    <property type="entry name" value="Aconitate hydratase, mitochondrial"/>
    <property type="match status" value="1"/>
</dbReference>
<name>A0A9P5G5S0_GEOCN</name>
<evidence type="ECO:0000256" key="2">
    <source>
        <dbReference type="ARBA" id="ARBA00022485"/>
    </source>
</evidence>
<dbReference type="Pfam" id="PF00694">
    <property type="entry name" value="Aconitase_C"/>
    <property type="match status" value="1"/>
</dbReference>
<dbReference type="InterPro" id="IPR000573">
    <property type="entry name" value="AconitaseA/IPMdHydase_ssu_swvl"/>
</dbReference>
<keyword evidence="8 9" id="KW-0456">Lyase</keyword>